<dbReference type="EMBL" id="NPBS01000039">
    <property type="protein sequence ID" value="PAF26330.1"/>
    <property type="molecule type" value="Genomic_DNA"/>
</dbReference>
<name>A0A268S1H5_SHOCL</name>
<dbReference type="PANTHER" id="PTHR30015:SF6">
    <property type="entry name" value="SLL1429 PROTEIN"/>
    <property type="match status" value="1"/>
</dbReference>
<keyword evidence="1" id="KW-0812">Transmembrane</keyword>
<dbReference type="PANTHER" id="PTHR30015">
    <property type="entry name" value="MRR RESTRICTION SYSTEM PROTEIN"/>
    <property type="match status" value="1"/>
</dbReference>
<protein>
    <recommendedName>
        <fullName evidence="2">Restriction endonuclease type IV Mrr domain-containing protein</fullName>
    </recommendedName>
</protein>
<evidence type="ECO:0000313" key="3">
    <source>
        <dbReference type="EMBL" id="PAF26330.1"/>
    </source>
</evidence>
<dbReference type="GO" id="GO:0015666">
    <property type="term" value="F:restriction endodeoxyribonuclease activity"/>
    <property type="evidence" value="ECO:0007669"/>
    <property type="project" value="TreeGrafter"/>
</dbReference>
<keyword evidence="1" id="KW-0472">Membrane</keyword>
<dbReference type="GO" id="GO:0009307">
    <property type="term" value="P:DNA restriction-modification system"/>
    <property type="evidence" value="ECO:0007669"/>
    <property type="project" value="InterPro"/>
</dbReference>
<keyword evidence="1" id="KW-1133">Transmembrane helix</keyword>
<reference evidence="3 4" key="1">
    <citation type="submission" date="2017-07" db="EMBL/GenBank/DDBJ databases">
        <title>Isolation and whole genome analysis of endospore-forming bacteria from heroin.</title>
        <authorList>
            <person name="Kalinowski J."/>
            <person name="Ahrens B."/>
            <person name="Al-Dilaimi A."/>
            <person name="Winkler A."/>
            <person name="Wibberg D."/>
            <person name="Schleenbecker U."/>
            <person name="Ruckert C."/>
            <person name="Wolfel R."/>
            <person name="Grass G."/>
        </authorList>
    </citation>
    <scope>NUCLEOTIDE SEQUENCE [LARGE SCALE GENOMIC DNA]</scope>
    <source>
        <strain evidence="3 4">7523-2</strain>
    </source>
</reference>
<gene>
    <name evidence="3" type="ORF">CHH61_09400</name>
</gene>
<dbReference type="InterPro" id="IPR011856">
    <property type="entry name" value="tRNA_endonuc-like_dom_sf"/>
</dbReference>
<organism evidence="3 4">
    <name type="scientific">Shouchella clausii</name>
    <name type="common">Alkalihalobacillus clausii</name>
    <dbReference type="NCBI Taxonomy" id="79880"/>
    <lineage>
        <taxon>Bacteria</taxon>
        <taxon>Bacillati</taxon>
        <taxon>Bacillota</taxon>
        <taxon>Bacilli</taxon>
        <taxon>Bacillales</taxon>
        <taxon>Bacillaceae</taxon>
        <taxon>Shouchella</taxon>
    </lineage>
</organism>
<proteinExistence type="predicted"/>
<dbReference type="InterPro" id="IPR007560">
    <property type="entry name" value="Restrct_endonuc_IV_Mrr"/>
</dbReference>
<dbReference type="Pfam" id="PF04471">
    <property type="entry name" value="Mrr_cat"/>
    <property type="match status" value="1"/>
</dbReference>
<dbReference type="InterPro" id="IPR052906">
    <property type="entry name" value="Type_IV_Methyl-Rstrct_Enzyme"/>
</dbReference>
<sequence>MEPSFFDWMPYGILKLSSVSGTYNSRNLICFLKGTVDVESTSFPLWLLALAVLLAAVWALRIALRRKKRTDVSKITIKDIDRMEGGEFEDYLAVVFAALGYETYQTAKARDFGADLVVVDEEGHKWVIQAKRYSANLGLACVQEVYGAQVFYNADKSLVITSAEKVTEACWRLAAATNTHFLLREDLEELASLLRKGKLEEASWVVKTPQLPEPVKGKPALIEVEQSRKRVSAGDYFYK</sequence>
<dbReference type="InterPro" id="IPR011335">
    <property type="entry name" value="Restrct_endonuc-II-like"/>
</dbReference>
<evidence type="ECO:0000256" key="1">
    <source>
        <dbReference type="SAM" id="Phobius"/>
    </source>
</evidence>
<evidence type="ECO:0000259" key="2">
    <source>
        <dbReference type="Pfam" id="PF04471"/>
    </source>
</evidence>
<feature type="transmembrane region" description="Helical" evidence="1">
    <location>
        <begin position="43"/>
        <end position="64"/>
    </location>
</feature>
<accession>A0A268S1H5</accession>
<dbReference type="Proteomes" id="UP000216133">
    <property type="component" value="Unassembled WGS sequence"/>
</dbReference>
<feature type="domain" description="Restriction endonuclease type IV Mrr" evidence="2">
    <location>
        <begin position="80"/>
        <end position="189"/>
    </location>
</feature>
<comment type="caution">
    <text evidence="3">The sequence shown here is derived from an EMBL/GenBank/DDBJ whole genome shotgun (WGS) entry which is preliminary data.</text>
</comment>
<dbReference type="Gene3D" id="3.40.1350.10">
    <property type="match status" value="1"/>
</dbReference>
<dbReference type="SUPFAM" id="SSF52980">
    <property type="entry name" value="Restriction endonuclease-like"/>
    <property type="match status" value="1"/>
</dbReference>
<evidence type="ECO:0000313" key="4">
    <source>
        <dbReference type="Proteomes" id="UP000216133"/>
    </source>
</evidence>
<dbReference type="AlphaFoldDB" id="A0A268S1H5"/>
<dbReference type="GO" id="GO:0003677">
    <property type="term" value="F:DNA binding"/>
    <property type="evidence" value="ECO:0007669"/>
    <property type="project" value="InterPro"/>
</dbReference>